<dbReference type="RefSeq" id="XP_009265051.1">
    <property type="nucleotide sequence ID" value="XM_009266776.1"/>
</dbReference>
<dbReference type="KEGG" id="ero:EROM_081380"/>
<evidence type="ECO:0000313" key="2">
    <source>
        <dbReference type="EMBL" id="AFN83554.1"/>
    </source>
</evidence>
<dbReference type="InterPro" id="IPR002109">
    <property type="entry name" value="Glutaredoxin"/>
</dbReference>
<dbReference type="AlphaFoldDB" id="I7AP24"/>
<dbReference type="Proteomes" id="UP000010094">
    <property type="component" value="Chromosome VIII"/>
</dbReference>
<feature type="domain" description="Glutaredoxin" evidence="1">
    <location>
        <begin position="31"/>
        <end position="87"/>
    </location>
</feature>
<name>I7AP24_ENCRO</name>
<organism evidence="2 3">
    <name type="scientific">Encephalitozoon romaleae (strain SJ-2008)</name>
    <name type="common">Microsporidian parasite</name>
    <dbReference type="NCBI Taxonomy" id="1178016"/>
    <lineage>
        <taxon>Eukaryota</taxon>
        <taxon>Fungi</taxon>
        <taxon>Fungi incertae sedis</taxon>
        <taxon>Microsporidia</taxon>
        <taxon>Unikaryonidae</taxon>
        <taxon>Encephalitozoon</taxon>
    </lineage>
</organism>
<evidence type="ECO:0000313" key="3">
    <source>
        <dbReference type="Proteomes" id="UP000010094"/>
    </source>
</evidence>
<dbReference type="Pfam" id="PF00462">
    <property type="entry name" value="Glutaredoxin"/>
    <property type="match status" value="1"/>
</dbReference>
<dbReference type="HOGENOM" id="CLU_2061463_0_0_1"/>
<dbReference type="PROSITE" id="PS51354">
    <property type="entry name" value="GLUTAREDOXIN_2"/>
    <property type="match status" value="1"/>
</dbReference>
<sequence length="119" mass="13637">MPVMYGALNTGGDLGEDTTGYKGVISQEKCTMFVKRFCPYSIEARKLLHKRGISCKVIEVDYSPEAHDFAKRYQRTFPVFFLNDTLIKGGYEKLKYLSDRNLPPFDNSPLPIDRRSYIG</sequence>
<protein>
    <submittedName>
        <fullName evidence="2">Glutaredoxin-like protein</fullName>
    </submittedName>
</protein>
<dbReference type="Gene3D" id="3.40.30.10">
    <property type="entry name" value="Glutaredoxin"/>
    <property type="match status" value="1"/>
</dbReference>
<dbReference type="EMBL" id="CP003525">
    <property type="protein sequence ID" value="AFN83554.1"/>
    <property type="molecule type" value="Genomic_DNA"/>
</dbReference>
<evidence type="ECO:0000259" key="1">
    <source>
        <dbReference type="Pfam" id="PF00462"/>
    </source>
</evidence>
<reference evidence="2 3" key="1">
    <citation type="journal article" date="2012" name="Proc. Natl. Acad. Sci. U.S.A.">
        <title>Gain and loss of multiple functionally related, horizontally transferred genes in the reduced genomes of two microsporidian parasites.</title>
        <authorList>
            <person name="Pombert J.-F."/>
            <person name="Selman M."/>
            <person name="Burki F."/>
            <person name="Bardell F.T."/>
            <person name="Farinelli L."/>
            <person name="Solter L.F."/>
            <person name="Whitman D.W."/>
            <person name="Weiss L.M."/>
            <person name="Corradi N."/>
            <person name="Keeling P.J."/>
        </authorList>
    </citation>
    <scope>NUCLEOTIDE SEQUENCE [LARGE SCALE GENOMIC DNA]</scope>
    <source>
        <strain evidence="2 3">SJ-2008</strain>
    </source>
</reference>
<dbReference type="InterPro" id="IPR036249">
    <property type="entry name" value="Thioredoxin-like_sf"/>
</dbReference>
<proteinExistence type="predicted"/>
<accession>I7AP24</accession>
<dbReference type="GeneID" id="20521873"/>
<gene>
    <name evidence="2" type="ordered locus">EROM_081380</name>
</gene>
<dbReference type="GO" id="GO:0016491">
    <property type="term" value="F:oxidoreductase activity"/>
    <property type="evidence" value="ECO:0007669"/>
    <property type="project" value="UniProtKB-ARBA"/>
</dbReference>
<dbReference type="OrthoDB" id="418495at2759"/>
<dbReference type="SUPFAM" id="SSF52833">
    <property type="entry name" value="Thioredoxin-like"/>
    <property type="match status" value="1"/>
</dbReference>
<dbReference type="VEuPathDB" id="MicrosporidiaDB:EROM_081380"/>
<keyword evidence="3" id="KW-1185">Reference proteome</keyword>
<dbReference type="CDD" id="cd02066">
    <property type="entry name" value="GRX_family"/>
    <property type="match status" value="1"/>
</dbReference>